<dbReference type="Proteomes" id="UP001652661">
    <property type="component" value="Chromosome 3L"/>
</dbReference>
<feature type="coiled-coil region" evidence="1">
    <location>
        <begin position="532"/>
        <end position="569"/>
    </location>
</feature>
<name>A0ABM3C5V6_DROKI</name>
<keyword evidence="2" id="KW-0732">Signal</keyword>
<feature type="coiled-coil region" evidence="1">
    <location>
        <begin position="429"/>
        <end position="491"/>
    </location>
</feature>
<reference evidence="4" key="1">
    <citation type="submission" date="2025-08" db="UniProtKB">
        <authorList>
            <consortium name="RefSeq"/>
        </authorList>
    </citation>
    <scope>IDENTIFICATION</scope>
    <source>
        <strain evidence="4">14028-0561.14</strain>
        <tissue evidence="4">Whole fly</tissue>
    </source>
</reference>
<dbReference type="GeneID" id="121502285"/>
<dbReference type="RefSeq" id="XP_041631447.1">
    <property type="nucleotide sequence ID" value="XM_041775513.2"/>
</dbReference>
<feature type="signal peptide" evidence="2">
    <location>
        <begin position="1"/>
        <end position="23"/>
    </location>
</feature>
<sequence length="640" mass="73870">MKLKVTTTIASLLQLAFLSAINSMEFNPLNGYSNKMRESSMENCPDYKVISKWLDLQDAAASSLKIHYNHIEEALESLTGTSTNCCFYDKDLMQSVMDNVKKIDQQNGDNESKTLIPSGKLRKDLNKIIPRIKKFVTKGFEDCCSEMEESLKKNKKDFWKQLKNVKEKLKSESSDELYQDRKELEEKHKKLREKIIDTKDRLDTLDNKKMRSGHQNHCCAELYTKTKDWENQINAARNETIEKSNQFESQLKDMEIMLYALKNRVKSAKNTLETQGEAVENELESCEQVFEKLTKTPNNNHICCENCLDKLLDRLKELEESVKSLLNKLDSVKSNNCQENNNRMAKIKDLTDQLDNLKSDNASVIKMKSALPNANPNARIHKLEQEVQNLQQAANDSQICCDKIPKINTFVEHLQSKIKQMQQSNPEILKQNKLELEDLKKQFNETLADMKNKQKELEKLKDLQAMLEKVKSELKVQEDELNELINKKNKNNVTDDGENTVQELDQFWVKVDTQLSDLEGQSLNETNQYSLLDDLQKSLDKAKLRLEDIRQHEKQDNVEEDKLKELENQLALCLDACKVVSRMHELFKNVNNIIQVIKYTSKLRVATTDKVSNILKIPSKPTPAAKKIIPKKPAPKTKKG</sequence>
<evidence type="ECO:0000256" key="2">
    <source>
        <dbReference type="SAM" id="SignalP"/>
    </source>
</evidence>
<keyword evidence="1" id="KW-0175">Coiled coil</keyword>
<feature type="chain" id="PRO_5045468470" evidence="2">
    <location>
        <begin position="24"/>
        <end position="640"/>
    </location>
</feature>
<protein>
    <submittedName>
        <fullName evidence="4">Uncharacterized protein MCAP_0864 isoform X1</fullName>
    </submittedName>
</protein>
<proteinExistence type="predicted"/>
<organism evidence="3 4">
    <name type="scientific">Drosophila kikkawai</name>
    <name type="common">Fruit fly</name>
    <dbReference type="NCBI Taxonomy" id="30033"/>
    <lineage>
        <taxon>Eukaryota</taxon>
        <taxon>Metazoa</taxon>
        <taxon>Ecdysozoa</taxon>
        <taxon>Arthropoda</taxon>
        <taxon>Hexapoda</taxon>
        <taxon>Insecta</taxon>
        <taxon>Pterygota</taxon>
        <taxon>Neoptera</taxon>
        <taxon>Endopterygota</taxon>
        <taxon>Diptera</taxon>
        <taxon>Brachycera</taxon>
        <taxon>Muscomorpha</taxon>
        <taxon>Ephydroidea</taxon>
        <taxon>Drosophilidae</taxon>
        <taxon>Drosophila</taxon>
        <taxon>Sophophora</taxon>
    </lineage>
</organism>
<evidence type="ECO:0000313" key="3">
    <source>
        <dbReference type="Proteomes" id="UP001652661"/>
    </source>
</evidence>
<feature type="coiled-coil region" evidence="1">
    <location>
        <begin position="174"/>
        <end position="400"/>
    </location>
</feature>
<accession>A0ABM3C5V6</accession>
<evidence type="ECO:0000313" key="4">
    <source>
        <dbReference type="RefSeq" id="XP_041631447.1"/>
    </source>
</evidence>
<keyword evidence="3" id="KW-1185">Reference proteome</keyword>
<evidence type="ECO:0000256" key="1">
    <source>
        <dbReference type="SAM" id="Coils"/>
    </source>
</evidence>
<gene>
    <name evidence="4" type="primary">LOC121502285</name>
</gene>